<comment type="caution">
    <text evidence="2">The sequence shown here is derived from an EMBL/GenBank/DDBJ whole genome shotgun (WGS) entry which is preliminary data.</text>
</comment>
<dbReference type="Proteomes" id="UP001303899">
    <property type="component" value="Unassembled WGS sequence"/>
</dbReference>
<dbReference type="RefSeq" id="WP_323328692.1">
    <property type="nucleotide sequence ID" value="NZ_JAYGIL010000010.1"/>
</dbReference>
<reference evidence="2 3" key="1">
    <citation type="submission" date="2023-12" db="EMBL/GenBank/DDBJ databases">
        <title>Novel species of the genus Arcicella isolated from rivers.</title>
        <authorList>
            <person name="Lu H."/>
        </authorList>
    </citation>
    <scope>NUCLEOTIDE SEQUENCE [LARGE SCALE GENOMIC DNA]</scope>
    <source>
        <strain evidence="2 3">DC2W</strain>
    </source>
</reference>
<keyword evidence="1" id="KW-1133">Transmembrane helix</keyword>
<gene>
    <name evidence="2" type="ORF">VB776_10330</name>
</gene>
<evidence type="ECO:0000313" key="3">
    <source>
        <dbReference type="Proteomes" id="UP001303899"/>
    </source>
</evidence>
<evidence type="ECO:0000256" key="1">
    <source>
        <dbReference type="SAM" id="Phobius"/>
    </source>
</evidence>
<evidence type="ECO:0008006" key="4">
    <source>
        <dbReference type="Google" id="ProtNLM"/>
    </source>
</evidence>
<keyword evidence="1" id="KW-0472">Membrane</keyword>
<protein>
    <recommendedName>
        <fullName evidence="4">Transposase DDE domain-containing protein</fullName>
    </recommendedName>
</protein>
<name>A0ABU5S4B5_9BACT</name>
<feature type="transmembrane region" description="Helical" evidence="1">
    <location>
        <begin position="79"/>
        <end position="97"/>
    </location>
</feature>
<keyword evidence="1" id="KW-0812">Transmembrane</keyword>
<evidence type="ECO:0000313" key="2">
    <source>
        <dbReference type="EMBL" id="MEA5403313.1"/>
    </source>
</evidence>
<accession>A0ABU5S4B5</accession>
<organism evidence="2 3">
    <name type="scientific">Arcicella gelida</name>
    <dbReference type="NCBI Taxonomy" id="2984195"/>
    <lineage>
        <taxon>Bacteria</taxon>
        <taxon>Pseudomonadati</taxon>
        <taxon>Bacteroidota</taxon>
        <taxon>Cytophagia</taxon>
        <taxon>Cytophagales</taxon>
        <taxon>Flectobacillaceae</taxon>
        <taxon>Arcicella</taxon>
    </lineage>
</organism>
<proteinExistence type="predicted"/>
<sequence length="106" mass="12405">MQTEVLIAASNRSKELKEACFKEDIIANIKSNSRNKREDTLPKAETTIFDEELNKGRYVIERTNAWLDGFKALLVRFEFLVQNWISLHFMAFSIILIRKISKKIKV</sequence>
<dbReference type="EMBL" id="JAYGIL010000010">
    <property type="protein sequence ID" value="MEA5403313.1"/>
    <property type="molecule type" value="Genomic_DNA"/>
</dbReference>
<keyword evidence="3" id="KW-1185">Reference proteome</keyword>